<dbReference type="CDD" id="cd00338">
    <property type="entry name" value="Ser_Recombinase"/>
    <property type="match status" value="1"/>
</dbReference>
<evidence type="ECO:0000256" key="4">
    <source>
        <dbReference type="PIRSR" id="PIRSR606118-50"/>
    </source>
</evidence>
<dbReference type="GO" id="GO:0015074">
    <property type="term" value="P:DNA integration"/>
    <property type="evidence" value="ECO:0007669"/>
    <property type="project" value="UniProtKB-KW"/>
</dbReference>
<evidence type="ECO:0000256" key="2">
    <source>
        <dbReference type="ARBA" id="ARBA00023125"/>
    </source>
</evidence>
<dbReference type="Gene3D" id="3.90.1750.20">
    <property type="entry name" value="Putative Large Serine Recombinase, Chain B, Domain 2"/>
    <property type="match status" value="1"/>
</dbReference>
<dbReference type="InterPro" id="IPR011109">
    <property type="entry name" value="DNA_bind_recombinase_dom"/>
</dbReference>
<keyword evidence="3" id="KW-0233">DNA recombination</keyword>
<evidence type="ECO:0000256" key="1">
    <source>
        <dbReference type="ARBA" id="ARBA00022908"/>
    </source>
</evidence>
<evidence type="ECO:0000313" key="8">
    <source>
        <dbReference type="EMBL" id="QGY05501.1"/>
    </source>
</evidence>
<dbReference type="PANTHER" id="PTHR30461:SF23">
    <property type="entry name" value="DNA RECOMBINASE-RELATED"/>
    <property type="match status" value="1"/>
</dbReference>
<dbReference type="Pfam" id="PF00239">
    <property type="entry name" value="Resolvase"/>
    <property type="match status" value="1"/>
</dbReference>
<dbReference type="PANTHER" id="PTHR30461">
    <property type="entry name" value="DNA-INVERTASE FROM LAMBDOID PROPHAGE"/>
    <property type="match status" value="1"/>
</dbReference>
<proteinExistence type="predicted"/>
<dbReference type="Pfam" id="PF07508">
    <property type="entry name" value="Recombinase"/>
    <property type="match status" value="1"/>
</dbReference>
<dbReference type="SMART" id="SM00857">
    <property type="entry name" value="Resolvase"/>
    <property type="match status" value="1"/>
</dbReference>
<keyword evidence="2" id="KW-0238">DNA-binding</keyword>
<dbReference type="RefSeq" id="WP_010684347.1">
    <property type="nucleotide sequence ID" value="NZ_CP043538.1"/>
</dbReference>
<keyword evidence="1" id="KW-0229">DNA integration</keyword>
<evidence type="ECO:0000259" key="6">
    <source>
        <dbReference type="PROSITE" id="PS51736"/>
    </source>
</evidence>
<dbReference type="Gene3D" id="3.40.50.1390">
    <property type="entry name" value="Resolvase, N-terminal catalytic domain"/>
    <property type="match status" value="1"/>
</dbReference>
<evidence type="ECO:0000259" key="7">
    <source>
        <dbReference type="PROSITE" id="PS51737"/>
    </source>
</evidence>
<evidence type="ECO:0000256" key="5">
    <source>
        <dbReference type="PROSITE-ProRule" id="PRU10137"/>
    </source>
</evidence>
<dbReference type="InterPro" id="IPR036162">
    <property type="entry name" value="Resolvase-like_N_sf"/>
</dbReference>
<dbReference type="AlphaFoldDB" id="A0A6B9FSC5"/>
<evidence type="ECO:0000313" key="9">
    <source>
        <dbReference type="Proteomes" id="UP000012488"/>
    </source>
</evidence>
<dbReference type="PROSITE" id="PS51736">
    <property type="entry name" value="RECOMBINASES_3"/>
    <property type="match status" value="1"/>
</dbReference>
<dbReference type="InterPro" id="IPR038109">
    <property type="entry name" value="DNA_bind_recomb_sf"/>
</dbReference>
<dbReference type="PROSITE" id="PS51737">
    <property type="entry name" value="RECOMBINASE_DNA_BIND"/>
    <property type="match status" value="1"/>
</dbReference>
<feature type="active site" description="O-(5'-phospho-DNA)-serine intermediate" evidence="4 5">
    <location>
        <position position="36"/>
    </location>
</feature>
<name>A0A6B9FSC5_9HYPH</name>
<dbReference type="OrthoDB" id="9800103at2"/>
<accession>A0A6B9FSC5</accession>
<dbReference type="GO" id="GO:0000150">
    <property type="term" value="F:DNA strand exchange activity"/>
    <property type="evidence" value="ECO:0007669"/>
    <property type="project" value="InterPro"/>
</dbReference>
<sequence length="282" mass="30265">MATSSARARRAIRRNAVQAAERETVRTKAVGYLRVSTEEQAQSGFGLDAQEDAVRKFADATGLELIDVIADPGISGTTKPAERPGFSRVVELATERRFSVLLVKRFDRLARNIALAVTTSAELDTAHGVTIRSVTEAIDTGSPSGKLIFSVFSAMAENERDAIVERTKGGRVQKAGQGGFSCGRIPFGYLSDGKGGLVVDPDRAPVVLRIFEQNGAGRTVRAIADDLNRDGIVSPKGGRWWPGTVSYVLNNQVYAGRTEVVFVTGGAVTHVNRKGAHARIVR</sequence>
<reference evidence="8 9" key="1">
    <citation type="journal article" date="2012" name="Genet. Mol. Biol.">
        <title>Analysis of 16S rRNA and mxaF genes revealing insights into Methylobacterium niche-specific plant association.</title>
        <authorList>
            <person name="Dourado M.N."/>
            <person name="Andreote F.D."/>
            <person name="Dini-Andreote F."/>
            <person name="Conti R."/>
            <person name="Araujo J.M."/>
            <person name="Araujo W.L."/>
        </authorList>
    </citation>
    <scope>NUCLEOTIDE SEQUENCE [LARGE SCALE GENOMIC DNA]</scope>
    <source>
        <strain evidence="8 9">SR1.6/6</strain>
    </source>
</reference>
<organism evidence="8 9">
    <name type="scientific">Methylobacterium mesophilicum SR1.6/6</name>
    <dbReference type="NCBI Taxonomy" id="908290"/>
    <lineage>
        <taxon>Bacteria</taxon>
        <taxon>Pseudomonadati</taxon>
        <taxon>Pseudomonadota</taxon>
        <taxon>Alphaproteobacteria</taxon>
        <taxon>Hyphomicrobiales</taxon>
        <taxon>Methylobacteriaceae</taxon>
        <taxon>Methylobacterium</taxon>
    </lineage>
</organism>
<protein>
    <submittedName>
        <fullName evidence="8">Recombinase family protein</fullName>
    </submittedName>
</protein>
<dbReference type="KEGG" id="mmes:MMSR116_29120"/>
<dbReference type="SUPFAM" id="SSF53041">
    <property type="entry name" value="Resolvase-like"/>
    <property type="match status" value="1"/>
</dbReference>
<dbReference type="InterPro" id="IPR050639">
    <property type="entry name" value="SSR_resolvase"/>
</dbReference>
<dbReference type="PROSITE" id="PS00397">
    <property type="entry name" value="RECOMBINASES_1"/>
    <property type="match status" value="1"/>
</dbReference>
<feature type="domain" description="Recombinase" evidence="7">
    <location>
        <begin position="186"/>
        <end position="282"/>
    </location>
</feature>
<feature type="domain" description="Resolvase/invertase-type recombinase catalytic" evidence="6">
    <location>
        <begin position="28"/>
        <end position="178"/>
    </location>
</feature>
<reference evidence="8 9" key="2">
    <citation type="journal article" date="2013" name="Genome Announc.">
        <title>Draft Genome Sequence of Methylobacterium mesophilicum Strain SR1.6/6, Isolated from Citrus sinensis.</title>
        <authorList>
            <person name="Marinho Almeida D."/>
            <person name="Dini-Andreote F."/>
            <person name="Camargo Neves A.A."/>
            <person name="Juca Ramos R.T."/>
            <person name="Andreote F.D."/>
            <person name="Carneiro A.R."/>
            <person name="Oliveira de Souza Lima A."/>
            <person name="Caracciolo Gomes de Sa P.H."/>
            <person name="Ribeiro Barbosa M.S."/>
            <person name="Araujo W.L."/>
            <person name="Silva A."/>
        </authorList>
    </citation>
    <scope>NUCLEOTIDE SEQUENCE [LARGE SCALE GENOMIC DNA]</scope>
    <source>
        <strain evidence="8 9">SR1.6/6</strain>
    </source>
</reference>
<dbReference type="EMBL" id="CP043538">
    <property type="protein sequence ID" value="QGY05501.1"/>
    <property type="molecule type" value="Genomic_DNA"/>
</dbReference>
<dbReference type="Proteomes" id="UP000012488">
    <property type="component" value="Chromosome"/>
</dbReference>
<dbReference type="InterPro" id="IPR006119">
    <property type="entry name" value="Resolv_N"/>
</dbReference>
<dbReference type="InterPro" id="IPR006118">
    <property type="entry name" value="Recombinase_CS"/>
</dbReference>
<evidence type="ECO:0000256" key="3">
    <source>
        <dbReference type="ARBA" id="ARBA00023172"/>
    </source>
</evidence>
<gene>
    <name evidence="8" type="ORF">MMSR116_29120</name>
</gene>
<dbReference type="GO" id="GO:0003677">
    <property type="term" value="F:DNA binding"/>
    <property type="evidence" value="ECO:0007669"/>
    <property type="project" value="UniProtKB-KW"/>
</dbReference>